<dbReference type="InterPro" id="IPR034768">
    <property type="entry name" value="4FE4S_WBL"/>
</dbReference>
<dbReference type="PROSITE" id="PS51674">
    <property type="entry name" value="4FE4S_WBL"/>
    <property type="match status" value="1"/>
</dbReference>
<reference evidence="2 3" key="1">
    <citation type="journal article" date="2019" name="Int. J. Syst. Evol. Microbiol.">
        <title>The Global Catalogue of Microorganisms (GCM) 10K type strain sequencing project: providing services to taxonomists for standard genome sequencing and annotation.</title>
        <authorList>
            <consortium name="The Broad Institute Genomics Platform"/>
            <consortium name="The Broad Institute Genome Sequencing Center for Infectious Disease"/>
            <person name="Wu L."/>
            <person name="Ma J."/>
        </authorList>
    </citation>
    <scope>NUCLEOTIDE SEQUENCE [LARGE SCALE GENOMIC DNA]</scope>
    <source>
        <strain evidence="2 3">JCM 11896</strain>
    </source>
</reference>
<organism evidence="2 3">
    <name type="scientific">Pseudonocardia kongjuensis</name>
    <dbReference type="NCBI Taxonomy" id="102227"/>
    <lineage>
        <taxon>Bacteria</taxon>
        <taxon>Bacillati</taxon>
        <taxon>Actinomycetota</taxon>
        <taxon>Actinomycetes</taxon>
        <taxon>Pseudonocardiales</taxon>
        <taxon>Pseudonocardiaceae</taxon>
        <taxon>Pseudonocardia</taxon>
    </lineage>
</organism>
<name>A0ABN1YBS6_9PSEU</name>
<accession>A0ABN1YBS6</accession>
<gene>
    <name evidence="2" type="ORF">GCM10009613_55140</name>
</gene>
<dbReference type="Pfam" id="PF02467">
    <property type="entry name" value="Whib"/>
    <property type="match status" value="1"/>
</dbReference>
<keyword evidence="3" id="KW-1185">Reference proteome</keyword>
<evidence type="ECO:0000259" key="1">
    <source>
        <dbReference type="PROSITE" id="PS51674"/>
    </source>
</evidence>
<dbReference type="RefSeq" id="WP_344027757.1">
    <property type="nucleotide sequence ID" value="NZ_BAAAJK010000048.1"/>
</dbReference>
<evidence type="ECO:0000313" key="2">
    <source>
        <dbReference type="EMBL" id="GAA1399496.1"/>
    </source>
</evidence>
<sequence>MVSSLREIRGPDLPGAACADLAPAFDLHVAGESAEDRAARLAMAARVCAGCLVVAACRSAVGAAEDGTVAGVWAGEVVEPKRRRPGTLEAS</sequence>
<feature type="domain" description="4Fe-4S Wbl-type" evidence="1">
    <location>
        <begin position="17"/>
        <end position="83"/>
    </location>
</feature>
<comment type="caution">
    <text evidence="2">The sequence shown here is derived from an EMBL/GenBank/DDBJ whole genome shotgun (WGS) entry which is preliminary data.</text>
</comment>
<dbReference type="Proteomes" id="UP001501414">
    <property type="component" value="Unassembled WGS sequence"/>
</dbReference>
<dbReference type="EMBL" id="BAAAJK010000048">
    <property type="protein sequence ID" value="GAA1399496.1"/>
    <property type="molecule type" value="Genomic_DNA"/>
</dbReference>
<protein>
    <recommendedName>
        <fullName evidence="1">4Fe-4S Wbl-type domain-containing protein</fullName>
    </recommendedName>
</protein>
<proteinExistence type="predicted"/>
<evidence type="ECO:0000313" key="3">
    <source>
        <dbReference type="Proteomes" id="UP001501414"/>
    </source>
</evidence>